<feature type="transmembrane region" description="Helical" evidence="1">
    <location>
        <begin position="163"/>
        <end position="184"/>
    </location>
</feature>
<keyword evidence="1" id="KW-1133">Transmembrane helix</keyword>
<accession>A0ABP7JAN8</accession>
<keyword evidence="1" id="KW-0812">Transmembrane</keyword>
<feature type="transmembrane region" description="Helical" evidence="1">
    <location>
        <begin position="220"/>
        <end position="243"/>
    </location>
</feature>
<proteinExistence type="predicted"/>
<feature type="transmembrane region" description="Helical" evidence="1">
    <location>
        <begin position="336"/>
        <end position="369"/>
    </location>
</feature>
<feature type="transmembrane region" description="Helical" evidence="1">
    <location>
        <begin position="108"/>
        <end position="129"/>
    </location>
</feature>
<organism evidence="2 3">
    <name type="scientific">Streptomyces coacervatus</name>
    <dbReference type="NCBI Taxonomy" id="647381"/>
    <lineage>
        <taxon>Bacteria</taxon>
        <taxon>Bacillati</taxon>
        <taxon>Actinomycetota</taxon>
        <taxon>Actinomycetes</taxon>
        <taxon>Kitasatosporales</taxon>
        <taxon>Streptomycetaceae</taxon>
        <taxon>Streptomyces</taxon>
    </lineage>
</organism>
<feature type="transmembrane region" description="Helical" evidence="1">
    <location>
        <begin position="264"/>
        <end position="284"/>
    </location>
</feature>
<gene>
    <name evidence="2" type="ORF">GCM10022403_084790</name>
</gene>
<dbReference type="PANTHER" id="PTHR36840">
    <property type="entry name" value="BLL5714 PROTEIN"/>
    <property type="match status" value="1"/>
</dbReference>
<feature type="transmembrane region" description="Helical" evidence="1">
    <location>
        <begin position="304"/>
        <end position="324"/>
    </location>
</feature>
<sequence>MTDEGIEPGAADQGTVESVRPLELFFDLVFVFTITQVASVLNESPTLVGLGRVVTLLSIIWWMYGGYAWLTNTLDLDRTGPRLLLLTGTAGFFVMSITVPKVTERGPWAWLFGASYLLVVVIHLVGFIGTSGHRGILRVGPLNVVMALVVLAAGLVPPDVRPWLWLLALAMVLATPIVTGVGEFTVGVGHFVERHGLAVIIVLGESIAEVGAVASEESEVTTMITGALLVLALSAAMWWLYFGREERESEARLERVPADRRPRVAVYSFGYSYFVIVFGIAVASVGMEKSIDEFHHASHGVPALLLPLGISLYLAGLACFHRTLAGAWPQARLWAALAVAAVAPPAALHLSGAAALVSALLVLLALILWEGHHWDQAV</sequence>
<reference evidence="3" key="1">
    <citation type="journal article" date="2019" name="Int. J. Syst. Evol. Microbiol.">
        <title>The Global Catalogue of Microorganisms (GCM) 10K type strain sequencing project: providing services to taxonomists for standard genome sequencing and annotation.</title>
        <authorList>
            <consortium name="The Broad Institute Genomics Platform"/>
            <consortium name="The Broad Institute Genome Sequencing Center for Infectious Disease"/>
            <person name="Wu L."/>
            <person name="Ma J."/>
        </authorList>
    </citation>
    <scope>NUCLEOTIDE SEQUENCE [LARGE SCALE GENOMIC DNA]</scope>
    <source>
        <strain evidence="3">JCM 17138</strain>
    </source>
</reference>
<protein>
    <submittedName>
        <fullName evidence="2">Low temperature requirement protein A</fullName>
    </submittedName>
</protein>
<dbReference type="Pfam" id="PF06772">
    <property type="entry name" value="LtrA"/>
    <property type="match status" value="1"/>
</dbReference>
<feature type="transmembrane region" description="Helical" evidence="1">
    <location>
        <begin position="83"/>
        <end position="102"/>
    </location>
</feature>
<name>A0ABP7JAN8_9ACTN</name>
<feature type="transmembrane region" description="Helical" evidence="1">
    <location>
        <begin position="136"/>
        <end position="157"/>
    </location>
</feature>
<comment type="caution">
    <text evidence="2">The sequence shown here is derived from an EMBL/GenBank/DDBJ whole genome shotgun (WGS) entry which is preliminary data.</text>
</comment>
<feature type="transmembrane region" description="Helical" evidence="1">
    <location>
        <begin position="53"/>
        <end position="71"/>
    </location>
</feature>
<dbReference type="RefSeq" id="WP_275779911.1">
    <property type="nucleotide sequence ID" value="NZ_BAABDE010000038.1"/>
</dbReference>
<dbReference type="EMBL" id="BAABDE010000038">
    <property type="protein sequence ID" value="GAA3839550.1"/>
    <property type="molecule type" value="Genomic_DNA"/>
</dbReference>
<dbReference type="PANTHER" id="PTHR36840:SF1">
    <property type="entry name" value="BLL5714 PROTEIN"/>
    <property type="match status" value="1"/>
</dbReference>
<dbReference type="InterPro" id="IPR010640">
    <property type="entry name" value="Low_temperature_requirement_A"/>
</dbReference>
<evidence type="ECO:0000313" key="2">
    <source>
        <dbReference type="EMBL" id="GAA3839550.1"/>
    </source>
</evidence>
<keyword evidence="1" id="KW-0472">Membrane</keyword>
<keyword evidence="3" id="KW-1185">Reference proteome</keyword>
<feature type="transmembrane region" description="Helical" evidence="1">
    <location>
        <begin position="24"/>
        <end position="41"/>
    </location>
</feature>
<evidence type="ECO:0000313" key="3">
    <source>
        <dbReference type="Proteomes" id="UP001501009"/>
    </source>
</evidence>
<evidence type="ECO:0000256" key="1">
    <source>
        <dbReference type="SAM" id="Phobius"/>
    </source>
</evidence>
<dbReference type="Proteomes" id="UP001501009">
    <property type="component" value="Unassembled WGS sequence"/>
</dbReference>